<keyword evidence="3" id="KW-0546">Nucleotide metabolism</keyword>
<dbReference type="InterPro" id="IPR003697">
    <property type="entry name" value="Maf-like"/>
</dbReference>
<feature type="site" description="Important for substrate specificity" evidence="3">
    <location>
        <position position="13"/>
    </location>
</feature>
<dbReference type="OrthoDB" id="9807767at2"/>
<dbReference type="EMBL" id="CP045798">
    <property type="protein sequence ID" value="QNB47580.1"/>
    <property type="molecule type" value="Genomic_DNA"/>
</dbReference>
<dbReference type="HAMAP" id="MF_00528">
    <property type="entry name" value="Maf"/>
    <property type="match status" value="1"/>
</dbReference>
<evidence type="ECO:0000256" key="3">
    <source>
        <dbReference type="HAMAP-Rule" id="MF_00528"/>
    </source>
</evidence>
<feature type="active site" description="Proton acceptor" evidence="3">
    <location>
        <position position="68"/>
    </location>
</feature>
<protein>
    <recommendedName>
        <fullName evidence="3">dTTP/UTP pyrophosphatase</fullName>
        <shortName evidence="3">dTTPase/UTPase</shortName>
        <ecNumber evidence="3">3.6.1.9</ecNumber>
    </recommendedName>
    <alternativeName>
        <fullName evidence="3">Nucleoside triphosphate pyrophosphatase</fullName>
    </alternativeName>
    <alternativeName>
        <fullName evidence="3">Nucleotide pyrophosphatase</fullName>
        <shortName evidence="3">Nucleotide PPase</shortName>
    </alternativeName>
</protein>
<dbReference type="PANTHER" id="PTHR43213">
    <property type="entry name" value="BIFUNCTIONAL DTTP/UTP PYROPHOSPHATASE/METHYLTRANSFERASE PROTEIN-RELATED"/>
    <property type="match status" value="1"/>
</dbReference>
<comment type="similarity">
    <text evidence="3">Belongs to the Maf family. YhdE subfamily.</text>
</comment>
<reference evidence="4 5" key="1">
    <citation type="journal article" date="2019" name="Front. Microbiol.">
        <title>Thermoanaerosceptrum fracticalcis gen. nov. sp. nov., a Novel Fumarate-Fermenting Microorganism From a Deep Fractured Carbonate Aquifer of the US Great Basin.</title>
        <authorList>
            <person name="Hamilton-Brehm S.D."/>
            <person name="Stewart L.E."/>
            <person name="Zavarin M."/>
            <person name="Caldwell M."/>
            <person name="Lawson P.A."/>
            <person name="Onstott T.C."/>
            <person name="Grzymski J."/>
            <person name="Neveux I."/>
            <person name="Lollar B.S."/>
            <person name="Russell C.E."/>
            <person name="Moser D.P."/>
        </authorList>
    </citation>
    <scope>NUCLEOTIDE SEQUENCE [LARGE SCALE GENOMIC DNA]</scope>
    <source>
        <strain evidence="4 5">DRI-13</strain>
    </source>
</reference>
<organism evidence="4 5">
    <name type="scientific">Thermanaerosceptrum fracticalcis</name>
    <dbReference type="NCBI Taxonomy" id="1712410"/>
    <lineage>
        <taxon>Bacteria</taxon>
        <taxon>Bacillati</taxon>
        <taxon>Bacillota</taxon>
        <taxon>Clostridia</taxon>
        <taxon>Eubacteriales</taxon>
        <taxon>Peptococcaceae</taxon>
        <taxon>Thermanaerosceptrum</taxon>
    </lineage>
</organism>
<dbReference type="AlphaFoldDB" id="A0A7G6E676"/>
<accession>A0A7G6E676</accession>
<dbReference type="InterPro" id="IPR029001">
    <property type="entry name" value="ITPase-like_fam"/>
</dbReference>
<proteinExistence type="inferred from homology"/>
<dbReference type="GO" id="GO:0005737">
    <property type="term" value="C:cytoplasm"/>
    <property type="evidence" value="ECO:0007669"/>
    <property type="project" value="UniProtKB-SubCell"/>
</dbReference>
<dbReference type="EC" id="3.6.1.9" evidence="3"/>
<dbReference type="PIRSF" id="PIRSF006305">
    <property type="entry name" value="Maf"/>
    <property type="match status" value="1"/>
</dbReference>
<comment type="caution">
    <text evidence="3">Lacks conserved residue(s) required for the propagation of feature annotation.</text>
</comment>
<keyword evidence="3" id="KW-0963">Cytoplasm</keyword>
<dbReference type="CDD" id="cd00555">
    <property type="entry name" value="Maf"/>
    <property type="match status" value="1"/>
</dbReference>
<sequence>MKMDVALASGSPRRAELLRQIGVNFCIVVSQVEEGEAREPFSLWVQELAKAKALAVAAHSRGIVLGADTIVVHKNRVLGKPRNTEEAKAMLAFLSGSVHEVMTGVCVVDNYRNKIYQDYEVTKVHFRKLSAGEINTYVASGEPMDKAGAYGIQGLGALLVAGIEGCYFNVVGLPLVKTMHLLRQCGLDILGEGGYEKNIPDRSCIDQELP</sequence>
<gene>
    <name evidence="4" type="ORF">BR63_15645</name>
</gene>
<evidence type="ECO:0000256" key="1">
    <source>
        <dbReference type="ARBA" id="ARBA00001968"/>
    </source>
</evidence>
<comment type="function">
    <text evidence="3">Nucleoside triphosphate pyrophosphatase that hydrolyzes dTTP and UTP. May have a dual role in cell division arrest and in preventing the incorporation of modified nucleotides into cellular nucleic acids.</text>
</comment>
<comment type="cofactor">
    <cofactor evidence="1 3">
        <name>a divalent metal cation</name>
        <dbReference type="ChEBI" id="CHEBI:60240"/>
    </cofactor>
</comment>
<name>A0A7G6E676_THEFR</name>
<evidence type="ECO:0000256" key="2">
    <source>
        <dbReference type="ARBA" id="ARBA00022801"/>
    </source>
</evidence>
<dbReference type="Proteomes" id="UP000515847">
    <property type="component" value="Chromosome"/>
</dbReference>
<keyword evidence="5" id="KW-1185">Reference proteome</keyword>
<comment type="catalytic activity">
    <reaction evidence="3">
        <text>dTTP + H2O = dTMP + diphosphate + H(+)</text>
        <dbReference type="Rhea" id="RHEA:28534"/>
        <dbReference type="ChEBI" id="CHEBI:15377"/>
        <dbReference type="ChEBI" id="CHEBI:15378"/>
        <dbReference type="ChEBI" id="CHEBI:33019"/>
        <dbReference type="ChEBI" id="CHEBI:37568"/>
        <dbReference type="ChEBI" id="CHEBI:63528"/>
        <dbReference type="EC" id="3.6.1.9"/>
    </reaction>
</comment>
<dbReference type="GO" id="GO:0009117">
    <property type="term" value="P:nucleotide metabolic process"/>
    <property type="evidence" value="ECO:0007669"/>
    <property type="project" value="UniProtKB-KW"/>
</dbReference>
<feature type="site" description="Important for substrate specificity" evidence="3">
    <location>
        <position position="69"/>
    </location>
</feature>
<dbReference type="NCBIfam" id="TIGR00172">
    <property type="entry name" value="maf"/>
    <property type="match status" value="1"/>
</dbReference>
<feature type="site" description="Important for substrate specificity" evidence="3">
    <location>
        <position position="153"/>
    </location>
</feature>
<evidence type="ECO:0000313" key="4">
    <source>
        <dbReference type="EMBL" id="QNB47580.1"/>
    </source>
</evidence>
<comment type="catalytic activity">
    <reaction evidence="3">
        <text>UTP + H2O = UMP + diphosphate + H(+)</text>
        <dbReference type="Rhea" id="RHEA:29395"/>
        <dbReference type="ChEBI" id="CHEBI:15377"/>
        <dbReference type="ChEBI" id="CHEBI:15378"/>
        <dbReference type="ChEBI" id="CHEBI:33019"/>
        <dbReference type="ChEBI" id="CHEBI:46398"/>
        <dbReference type="ChEBI" id="CHEBI:57865"/>
        <dbReference type="EC" id="3.6.1.9"/>
    </reaction>
</comment>
<evidence type="ECO:0000313" key="5">
    <source>
        <dbReference type="Proteomes" id="UP000515847"/>
    </source>
</evidence>
<keyword evidence="2 3" id="KW-0378">Hydrolase</keyword>
<dbReference type="Gene3D" id="3.90.950.10">
    <property type="match status" value="1"/>
</dbReference>
<dbReference type="SUPFAM" id="SSF52972">
    <property type="entry name" value="ITPase-like"/>
    <property type="match status" value="1"/>
</dbReference>
<dbReference type="PANTHER" id="PTHR43213:SF5">
    <property type="entry name" value="BIFUNCTIONAL DTTP_UTP PYROPHOSPHATASE_METHYLTRANSFERASE PROTEIN-RELATED"/>
    <property type="match status" value="1"/>
</dbReference>
<dbReference type="KEGG" id="tfr:BR63_15645"/>
<comment type="subcellular location">
    <subcellularLocation>
        <location evidence="3">Cytoplasm</location>
    </subcellularLocation>
</comment>
<dbReference type="GO" id="GO:0047429">
    <property type="term" value="F:nucleoside triphosphate diphosphatase activity"/>
    <property type="evidence" value="ECO:0007669"/>
    <property type="project" value="UniProtKB-EC"/>
</dbReference>
<dbReference type="Pfam" id="PF02545">
    <property type="entry name" value="Maf"/>
    <property type="match status" value="1"/>
</dbReference>